<dbReference type="EC" id="2.7.10.1" evidence="4"/>
<evidence type="ECO:0000256" key="1">
    <source>
        <dbReference type="ARBA" id="ARBA00004251"/>
    </source>
</evidence>
<dbReference type="GO" id="GO:0050680">
    <property type="term" value="P:negative regulation of epithelial cell proliferation"/>
    <property type="evidence" value="ECO:0007669"/>
    <property type="project" value="UniProtKB-ARBA"/>
</dbReference>
<dbReference type="FunFam" id="2.60.40.10:FF:000016">
    <property type="entry name" value="Fibroblast growth factor receptor"/>
    <property type="match status" value="1"/>
</dbReference>
<evidence type="ECO:0000256" key="5">
    <source>
        <dbReference type="ARBA" id="ARBA00022475"/>
    </source>
</evidence>
<dbReference type="PIRSF" id="PIRSF000628">
    <property type="entry name" value="FGFR"/>
    <property type="match status" value="1"/>
</dbReference>
<evidence type="ECO:0000256" key="26">
    <source>
        <dbReference type="ARBA" id="ARBA00051243"/>
    </source>
</evidence>
<dbReference type="Gene3D" id="1.10.510.10">
    <property type="entry name" value="Transferase(Phosphotransferase) domain 1"/>
    <property type="match status" value="1"/>
</dbReference>
<dbReference type="SMART" id="SM00409">
    <property type="entry name" value="IG"/>
    <property type="match status" value="2"/>
</dbReference>
<dbReference type="InterPro" id="IPR008266">
    <property type="entry name" value="Tyr_kinase_AS"/>
</dbReference>
<dbReference type="SMART" id="SM00219">
    <property type="entry name" value="TyrKc"/>
    <property type="match status" value="1"/>
</dbReference>
<dbReference type="Bgee" id="ENSBTAG00000014064">
    <property type="expression patterns" value="Expressed in pons and 98 other cell types or tissues"/>
</dbReference>
<evidence type="ECO:0000256" key="12">
    <source>
        <dbReference type="ARBA" id="ARBA00022741"/>
    </source>
</evidence>
<dbReference type="GO" id="GO:0005007">
    <property type="term" value="F:fibroblast growth factor receptor activity"/>
    <property type="evidence" value="ECO:0007669"/>
    <property type="project" value="InterPro"/>
</dbReference>
<feature type="compositionally biased region" description="Low complexity" evidence="28">
    <location>
        <begin position="605"/>
        <end position="619"/>
    </location>
</feature>
<evidence type="ECO:0000256" key="21">
    <source>
        <dbReference type="ARBA" id="ARBA00023170"/>
    </source>
</evidence>
<feature type="compositionally biased region" description="Acidic residues" evidence="28">
    <location>
        <begin position="131"/>
        <end position="144"/>
    </location>
</feature>
<dbReference type="FunFam" id="3.30.200.20:FF:000011">
    <property type="entry name" value="Fibroblast growth factor receptor"/>
    <property type="match status" value="1"/>
</dbReference>
<keyword evidence="16" id="KW-1133">Transmembrane helix</keyword>
<keyword evidence="11" id="KW-0677">Repeat</keyword>
<evidence type="ECO:0000313" key="30">
    <source>
        <dbReference type="EMBL" id="AFO11010.1"/>
    </source>
</evidence>
<keyword evidence="9" id="KW-0053">Apoptosis</keyword>
<evidence type="ECO:0000256" key="27">
    <source>
        <dbReference type="ARBA" id="ARBA00076560"/>
    </source>
</evidence>
<evidence type="ECO:0000256" key="13">
    <source>
        <dbReference type="ARBA" id="ARBA00022777"/>
    </source>
</evidence>
<keyword evidence="7 30" id="KW-0808">Transferase</keyword>
<dbReference type="CDD" id="cd05101">
    <property type="entry name" value="PTKc_FGFR2"/>
    <property type="match status" value="1"/>
</dbReference>
<dbReference type="GO" id="GO:0048705">
    <property type="term" value="P:skeletal system morphogenesis"/>
    <property type="evidence" value="ECO:0007669"/>
    <property type="project" value="UniProtKB-ARBA"/>
</dbReference>
<keyword evidence="15" id="KW-0832">Ubl conjugation</keyword>
<dbReference type="InterPro" id="IPR011009">
    <property type="entry name" value="Kinase-like_dom_sf"/>
</dbReference>
<dbReference type="EMBL" id="JN573276">
    <property type="protein sequence ID" value="AFO11010.1"/>
    <property type="molecule type" value="mRNA"/>
</dbReference>
<evidence type="ECO:0000256" key="3">
    <source>
        <dbReference type="ARBA" id="ARBA00004555"/>
    </source>
</evidence>
<feature type="signal peptide" evidence="29">
    <location>
        <begin position="1"/>
        <end position="21"/>
    </location>
</feature>
<dbReference type="Gene3D" id="3.30.200.20">
    <property type="entry name" value="Phosphorylase Kinase, domain 1"/>
    <property type="match status" value="1"/>
</dbReference>
<dbReference type="CDD" id="cd05857">
    <property type="entry name" value="IgI_2_FGFR"/>
    <property type="match status" value="1"/>
</dbReference>
<dbReference type="FunFam" id="2.60.40.10:FF:000252">
    <property type="entry name" value="Fibroblast growth factor receptor"/>
    <property type="match status" value="1"/>
</dbReference>
<keyword evidence="20" id="KW-1015">Disulfide bond</keyword>
<proteinExistence type="evidence at transcript level"/>
<evidence type="ECO:0000256" key="7">
    <source>
        <dbReference type="ARBA" id="ARBA00022679"/>
    </source>
</evidence>
<keyword evidence="12" id="KW-0547">Nucleotide-binding</keyword>
<keyword evidence="17" id="KW-0333">Golgi apparatus</keyword>
<dbReference type="PROSITE" id="PS50011">
    <property type="entry name" value="PROTEIN_KINASE_DOM"/>
    <property type="match status" value="1"/>
</dbReference>
<organism evidence="30">
    <name type="scientific">Bos taurus</name>
    <name type="common">Bovine</name>
    <dbReference type="NCBI Taxonomy" id="9913"/>
    <lineage>
        <taxon>Eukaryota</taxon>
        <taxon>Metazoa</taxon>
        <taxon>Chordata</taxon>
        <taxon>Craniata</taxon>
        <taxon>Vertebrata</taxon>
        <taxon>Euteleostomi</taxon>
        <taxon>Mammalia</taxon>
        <taxon>Eutheria</taxon>
        <taxon>Laurasiatheria</taxon>
        <taxon>Artiodactyla</taxon>
        <taxon>Ruminantia</taxon>
        <taxon>Pecora</taxon>
        <taxon>Bovidae</taxon>
        <taxon>Bovinae</taxon>
        <taxon>Bos</taxon>
    </lineage>
</organism>
<evidence type="ECO:0000256" key="17">
    <source>
        <dbReference type="ARBA" id="ARBA00023034"/>
    </source>
</evidence>
<dbReference type="GO" id="GO:0043009">
    <property type="term" value="P:chordate embryonic development"/>
    <property type="evidence" value="ECO:0007669"/>
    <property type="project" value="UniProtKB-ARBA"/>
</dbReference>
<keyword evidence="18" id="KW-0472">Membrane</keyword>
<dbReference type="InterPro" id="IPR003599">
    <property type="entry name" value="Ig_sub"/>
</dbReference>
<evidence type="ECO:0000256" key="19">
    <source>
        <dbReference type="ARBA" id="ARBA00023137"/>
    </source>
</evidence>
<evidence type="ECO:0000256" key="2">
    <source>
        <dbReference type="ARBA" id="ARBA00004541"/>
    </source>
</evidence>
<evidence type="ECO:0000256" key="14">
    <source>
        <dbReference type="ARBA" id="ARBA00022840"/>
    </source>
</evidence>
<dbReference type="GO" id="GO:0048562">
    <property type="term" value="P:embryonic organ morphogenesis"/>
    <property type="evidence" value="ECO:0007669"/>
    <property type="project" value="UniProtKB-ARBA"/>
</dbReference>
<keyword evidence="6" id="KW-0597">Phosphoprotein</keyword>
<keyword evidence="8" id="KW-0812">Transmembrane</keyword>
<dbReference type="SUPFAM" id="SSF48726">
    <property type="entry name" value="Immunoglobulin"/>
    <property type="match status" value="2"/>
</dbReference>
<dbReference type="VEuPathDB" id="HostDB:ENSBTAG00000014064"/>
<name>J9QD95_BOVIN</name>
<sequence length="641" mass="72230">MVSWGRFLCLVVVTMATLSLARPSFNLVDDTTVEPEEPPTKYQISQPEVYVAAPRESLELRCLLRDAAMISWTKDGVHLGPNNRTVLIGEYLQIKGATPRDSGLYACTAARNVDSETVYFMVNVTDAISSGDDEDDADGSEDFVSENSNSKRAPYWTNTEKMEKRLHAVPAANTVKFRCPAGGNPTPTMRWLKNGKEFKQEHRIGGYKVRNQHWSLIMESVVPSDKGNYTCVVENDYGSINHTYHLDVVVSAESSSSMNSNTPLVRITTRLSSTADTPMLAGVSEYELPEDPKWEFPRDKLTLGKPLGEGCFGQVVMAEAVGIDKEKPKEAVTVAVKMLKDDATEKDLSDLVSEMEMMKMIGKHKNIINLLGACTQDGPLYVIVEYASKGNLREYLRARRPPGMEYSYDINRVPEEQMAFKDLVSCTYQLARGMEYLASQKCIHRDLAARNVLVTENNVMKIADFGLARDINNIDYYKKTTNGRLPVKWMAPEALFDRVYTHQSDVWSFGVLMWEIFTLGGSPYPGIPVEELFKLLKEGHRMDKPANCTNELYMMMRDCWHAVPSQRPTFKQLVEDLDRILTLTTNEEYLDLSQLLEQYSPSYPDTRSSCSSGDDSVFSPDPMPYEPCLPQYPHRNGSVKT</sequence>
<evidence type="ECO:0000256" key="11">
    <source>
        <dbReference type="ARBA" id="ARBA00022737"/>
    </source>
</evidence>
<dbReference type="GO" id="GO:0031410">
    <property type="term" value="C:cytoplasmic vesicle"/>
    <property type="evidence" value="ECO:0007669"/>
    <property type="project" value="UniProtKB-SubCell"/>
</dbReference>
<dbReference type="PANTHER" id="PTHR24416:SF130">
    <property type="entry name" value="FIBROBLAST GROWTH FACTOR RECEPTOR 2"/>
    <property type="match status" value="1"/>
</dbReference>
<dbReference type="GO" id="GO:0033688">
    <property type="term" value="P:regulation of osteoblast proliferation"/>
    <property type="evidence" value="ECO:0007669"/>
    <property type="project" value="UniProtKB-ARBA"/>
</dbReference>
<feature type="region of interest" description="Disordered" evidence="28">
    <location>
        <begin position="130"/>
        <end position="151"/>
    </location>
</feature>
<dbReference type="SMART" id="SM00408">
    <property type="entry name" value="IGc2"/>
    <property type="match status" value="2"/>
</dbReference>
<dbReference type="InterPro" id="IPR001245">
    <property type="entry name" value="Ser-Thr/Tyr_kinase_cat_dom"/>
</dbReference>
<dbReference type="SUPFAM" id="SSF56112">
    <property type="entry name" value="Protein kinase-like (PK-like)"/>
    <property type="match status" value="1"/>
</dbReference>
<reference evidence="30" key="1">
    <citation type="submission" date="2011-08" db="EMBL/GenBank/DDBJ databases">
        <title>Inferring the in vivo cellular program of developing bovine skeletal muscle from expression data.</title>
        <authorList>
            <person name="Hudson N.J."/>
            <person name="Lyons R.E."/>
            <person name="Reverter A."/>
            <person name="Greenwood P.L."/>
            <person name="Wang Y."/>
            <person name="Lehnert S.A."/>
            <person name="Dalrymple B.P."/>
        </authorList>
    </citation>
    <scope>NUCLEOTIDE SEQUENCE</scope>
    <source>
        <tissue evidence="30">Longissimus muscle</tissue>
    </source>
</reference>
<keyword evidence="19" id="KW-0829">Tyrosine-protein kinase</keyword>
<dbReference type="GO" id="GO:0006915">
    <property type="term" value="P:apoptotic process"/>
    <property type="evidence" value="ECO:0007669"/>
    <property type="project" value="UniProtKB-KW"/>
</dbReference>
<keyword evidence="10 29" id="KW-0732">Signal</keyword>
<dbReference type="Pfam" id="PF07714">
    <property type="entry name" value="PK_Tyr_Ser-Thr"/>
    <property type="match status" value="1"/>
</dbReference>
<protein>
    <recommendedName>
        <fullName evidence="25">Fibroblast growth factor receptor 2</fullName>
        <ecNumber evidence="4">2.7.10.1</ecNumber>
    </recommendedName>
    <alternativeName>
        <fullName evidence="27">Keratinocyte growth factor receptor</fullName>
    </alternativeName>
</protein>
<feature type="region of interest" description="Disordered" evidence="28">
    <location>
        <begin position="603"/>
        <end position="641"/>
    </location>
</feature>
<keyword evidence="23" id="KW-0393">Immunoglobulin domain</keyword>
<dbReference type="GO" id="GO:0005794">
    <property type="term" value="C:Golgi apparatus"/>
    <property type="evidence" value="ECO:0007669"/>
    <property type="project" value="UniProtKB-SubCell"/>
</dbReference>
<dbReference type="InterPro" id="IPR013098">
    <property type="entry name" value="Ig_I-set"/>
</dbReference>
<keyword evidence="14" id="KW-0067">ATP-binding</keyword>
<dbReference type="PROSITE" id="PS00107">
    <property type="entry name" value="PROTEIN_KINASE_ATP"/>
    <property type="match status" value="1"/>
</dbReference>
<dbReference type="InterPro" id="IPR013783">
    <property type="entry name" value="Ig-like_fold"/>
</dbReference>
<evidence type="ECO:0000256" key="16">
    <source>
        <dbReference type="ARBA" id="ARBA00022989"/>
    </source>
</evidence>
<evidence type="ECO:0000256" key="23">
    <source>
        <dbReference type="ARBA" id="ARBA00023319"/>
    </source>
</evidence>
<dbReference type="PRINTS" id="PR00109">
    <property type="entry name" value="TYRKINASE"/>
</dbReference>
<keyword evidence="21 30" id="KW-0675">Receptor</keyword>
<evidence type="ECO:0000256" key="15">
    <source>
        <dbReference type="ARBA" id="ARBA00022843"/>
    </source>
</evidence>
<feature type="chain" id="PRO_5043915459" description="Fibroblast growth factor receptor 2" evidence="29">
    <location>
        <begin position="22"/>
        <end position="641"/>
    </location>
</feature>
<keyword evidence="22" id="KW-0325">Glycoprotein</keyword>
<dbReference type="InterPro" id="IPR016248">
    <property type="entry name" value="FGF_rcpt_fam"/>
</dbReference>
<dbReference type="OrthoDB" id="5984265at2759"/>
<evidence type="ECO:0000256" key="6">
    <source>
        <dbReference type="ARBA" id="ARBA00022553"/>
    </source>
</evidence>
<dbReference type="GO" id="GO:0005886">
    <property type="term" value="C:plasma membrane"/>
    <property type="evidence" value="ECO:0007669"/>
    <property type="project" value="UniProtKB-SubCell"/>
</dbReference>
<dbReference type="PROSITE" id="PS50835">
    <property type="entry name" value="IG_LIKE"/>
    <property type="match status" value="2"/>
</dbReference>
<dbReference type="VGNC" id="VGNC:28987">
    <property type="gene designation" value="FGFR2"/>
</dbReference>
<dbReference type="InterPro" id="IPR003598">
    <property type="entry name" value="Ig_sub2"/>
</dbReference>
<dbReference type="InterPro" id="IPR020635">
    <property type="entry name" value="Tyr_kinase_cat_dom"/>
</dbReference>
<evidence type="ECO:0000256" key="9">
    <source>
        <dbReference type="ARBA" id="ARBA00022703"/>
    </source>
</evidence>
<dbReference type="InterPro" id="IPR007110">
    <property type="entry name" value="Ig-like_dom"/>
</dbReference>
<dbReference type="GO" id="GO:0008284">
    <property type="term" value="P:positive regulation of cell population proliferation"/>
    <property type="evidence" value="ECO:0007669"/>
    <property type="project" value="InterPro"/>
</dbReference>
<dbReference type="Pfam" id="PF13927">
    <property type="entry name" value="Ig_3"/>
    <property type="match status" value="1"/>
</dbReference>
<gene>
    <name evidence="31" type="primary">FGFR2</name>
</gene>
<dbReference type="PROSITE" id="PS00109">
    <property type="entry name" value="PROTEIN_KINASE_TYR"/>
    <property type="match status" value="1"/>
</dbReference>
<dbReference type="InterPro" id="IPR050122">
    <property type="entry name" value="RTK"/>
</dbReference>
<dbReference type="FunFam" id="1.10.510.10:FF:000007">
    <property type="entry name" value="Fibroblast growth factor receptor"/>
    <property type="match status" value="1"/>
</dbReference>
<dbReference type="GO" id="GO:0005524">
    <property type="term" value="F:ATP binding"/>
    <property type="evidence" value="ECO:0007669"/>
    <property type="project" value="UniProtKB-UniRule"/>
</dbReference>
<dbReference type="GO" id="GO:0017134">
    <property type="term" value="F:fibroblast growth factor binding"/>
    <property type="evidence" value="ECO:0007669"/>
    <property type="project" value="UniProtKB-ARBA"/>
</dbReference>
<evidence type="ECO:0000313" key="31">
    <source>
        <dbReference type="VGNC" id="VGNC:28987"/>
    </source>
</evidence>
<evidence type="ECO:0000256" key="4">
    <source>
        <dbReference type="ARBA" id="ARBA00011902"/>
    </source>
</evidence>
<evidence type="ECO:0000256" key="25">
    <source>
        <dbReference type="ARBA" id="ARBA00039656"/>
    </source>
</evidence>
<dbReference type="AlphaFoldDB" id="J9QD95"/>
<comment type="catalytic activity">
    <reaction evidence="26">
        <text>L-tyrosyl-[protein] + ATP = O-phospho-L-tyrosyl-[protein] + ADP + H(+)</text>
        <dbReference type="Rhea" id="RHEA:10596"/>
        <dbReference type="Rhea" id="RHEA-COMP:10136"/>
        <dbReference type="Rhea" id="RHEA-COMP:20101"/>
        <dbReference type="ChEBI" id="CHEBI:15378"/>
        <dbReference type="ChEBI" id="CHEBI:30616"/>
        <dbReference type="ChEBI" id="CHEBI:46858"/>
        <dbReference type="ChEBI" id="CHEBI:61978"/>
        <dbReference type="ChEBI" id="CHEBI:456216"/>
        <dbReference type="EC" id="2.7.10.1"/>
    </reaction>
</comment>
<comment type="subcellular location">
    <subcellularLocation>
        <location evidence="1">Cell membrane</location>
        <topology evidence="1">Single-pass type I membrane protein</topology>
    </subcellularLocation>
    <subcellularLocation>
        <location evidence="2">Cytoplasmic vesicle</location>
    </subcellularLocation>
    <subcellularLocation>
        <location evidence="3">Golgi apparatus</location>
    </subcellularLocation>
</comment>
<accession>J9QD95</accession>
<dbReference type="Pfam" id="PF07679">
    <property type="entry name" value="I-set"/>
    <property type="match status" value="1"/>
</dbReference>
<dbReference type="GO" id="GO:0045595">
    <property type="term" value="P:regulation of cell differentiation"/>
    <property type="evidence" value="ECO:0007669"/>
    <property type="project" value="UniProtKB-ARBA"/>
</dbReference>
<evidence type="ECO:0000256" key="8">
    <source>
        <dbReference type="ARBA" id="ARBA00022692"/>
    </source>
</evidence>
<evidence type="ECO:0000256" key="29">
    <source>
        <dbReference type="SAM" id="SignalP"/>
    </source>
</evidence>
<dbReference type="Gene3D" id="2.60.40.10">
    <property type="entry name" value="Immunoglobulins"/>
    <property type="match status" value="2"/>
</dbReference>
<keyword evidence="13" id="KW-0418">Kinase</keyword>
<keyword evidence="5" id="KW-1003">Cell membrane</keyword>
<evidence type="ECO:0000256" key="10">
    <source>
        <dbReference type="ARBA" id="ARBA00022729"/>
    </source>
</evidence>
<evidence type="ECO:0000256" key="24">
    <source>
        <dbReference type="ARBA" id="ARBA00023329"/>
    </source>
</evidence>
<dbReference type="GO" id="GO:1904888">
    <property type="term" value="P:cranial skeletal system development"/>
    <property type="evidence" value="ECO:0007669"/>
    <property type="project" value="UniProtKB-ARBA"/>
</dbReference>
<dbReference type="PANTHER" id="PTHR24416">
    <property type="entry name" value="TYROSINE-PROTEIN KINASE RECEPTOR"/>
    <property type="match status" value="1"/>
</dbReference>
<evidence type="ECO:0000256" key="22">
    <source>
        <dbReference type="ARBA" id="ARBA00023180"/>
    </source>
</evidence>
<dbReference type="InterPro" id="IPR000719">
    <property type="entry name" value="Prot_kinase_dom"/>
</dbReference>
<keyword evidence="24" id="KW-0968">Cytoplasmic vesicle</keyword>
<evidence type="ECO:0000256" key="20">
    <source>
        <dbReference type="ARBA" id="ARBA00023157"/>
    </source>
</evidence>
<dbReference type="InterPro" id="IPR017441">
    <property type="entry name" value="Protein_kinase_ATP_BS"/>
</dbReference>
<evidence type="ECO:0000256" key="18">
    <source>
        <dbReference type="ARBA" id="ARBA00023136"/>
    </source>
</evidence>
<dbReference type="InterPro" id="IPR036179">
    <property type="entry name" value="Ig-like_dom_sf"/>
</dbReference>
<evidence type="ECO:0000256" key="28">
    <source>
        <dbReference type="SAM" id="MobiDB-lite"/>
    </source>
</evidence>